<sequence>MSMALRQVVRASSLLIGQCHPSLVRDTARVIVSRLVLDDYFMVHIPEKEVFYAYDPKNQCKPGDVVLIEQLPERKTKKITHQVKEVIFPCGDIVDPVSGRRTVGNQYRDLMEYREELYRKLTDSSQGFDYSSAPPRGSTDKDKTYRETYQKYDARIKDDYAV</sequence>
<reference evidence="5" key="1">
    <citation type="submission" date="2020-11" db="EMBL/GenBank/DDBJ databases">
        <authorList>
            <person name="Tran Van P."/>
        </authorList>
    </citation>
    <scope>NUCLEOTIDE SEQUENCE</scope>
</reference>
<keyword evidence="2" id="KW-0689">Ribosomal protein</keyword>
<accession>A0A7R9A9I5</accession>
<evidence type="ECO:0000313" key="6">
    <source>
        <dbReference type="Proteomes" id="UP000677054"/>
    </source>
</evidence>
<evidence type="ECO:0000313" key="5">
    <source>
        <dbReference type="EMBL" id="CAD7250003.1"/>
    </source>
</evidence>
<protein>
    <recommendedName>
        <fullName evidence="7">Mitochondrial ribosomal protein S17</fullName>
    </recommendedName>
</protein>
<gene>
    <name evidence="5" type="ORF">DSTB1V02_LOCUS9787</name>
</gene>
<evidence type="ECO:0000256" key="4">
    <source>
        <dbReference type="SAM" id="MobiDB-lite"/>
    </source>
</evidence>
<organism evidence="5">
    <name type="scientific">Darwinula stevensoni</name>
    <dbReference type="NCBI Taxonomy" id="69355"/>
    <lineage>
        <taxon>Eukaryota</taxon>
        <taxon>Metazoa</taxon>
        <taxon>Ecdysozoa</taxon>
        <taxon>Arthropoda</taxon>
        <taxon>Crustacea</taxon>
        <taxon>Oligostraca</taxon>
        <taxon>Ostracoda</taxon>
        <taxon>Podocopa</taxon>
        <taxon>Podocopida</taxon>
        <taxon>Darwinulocopina</taxon>
        <taxon>Darwinuloidea</taxon>
        <taxon>Darwinulidae</taxon>
        <taxon>Darwinula</taxon>
    </lineage>
</organism>
<feature type="region of interest" description="Disordered" evidence="4">
    <location>
        <begin position="125"/>
        <end position="146"/>
    </location>
</feature>
<dbReference type="InterPro" id="IPR012340">
    <property type="entry name" value="NA-bd_OB-fold"/>
</dbReference>
<dbReference type="Pfam" id="PF00366">
    <property type="entry name" value="Ribosomal_S17"/>
    <property type="match status" value="1"/>
</dbReference>
<dbReference type="EMBL" id="CAJPEV010002605">
    <property type="protein sequence ID" value="CAG0897458.1"/>
    <property type="molecule type" value="Genomic_DNA"/>
</dbReference>
<dbReference type="GO" id="GO:0005763">
    <property type="term" value="C:mitochondrial small ribosomal subunit"/>
    <property type="evidence" value="ECO:0007669"/>
    <property type="project" value="InterPro"/>
</dbReference>
<dbReference type="PANTHER" id="PTHR24088">
    <property type="entry name" value="28S RIBOSOMAL PROTEIN S17, MITOCHONDRIAL"/>
    <property type="match status" value="1"/>
</dbReference>
<comment type="similarity">
    <text evidence="1">Belongs to the universal ribosomal protein uS17 family.</text>
</comment>
<dbReference type="EMBL" id="LR902122">
    <property type="protein sequence ID" value="CAD7250003.1"/>
    <property type="molecule type" value="Genomic_DNA"/>
</dbReference>
<evidence type="ECO:0000256" key="1">
    <source>
        <dbReference type="ARBA" id="ARBA00010254"/>
    </source>
</evidence>
<dbReference type="GO" id="GO:0032543">
    <property type="term" value="P:mitochondrial translation"/>
    <property type="evidence" value="ECO:0007669"/>
    <property type="project" value="TreeGrafter"/>
</dbReference>
<keyword evidence="3" id="KW-0687">Ribonucleoprotein</keyword>
<dbReference type="Proteomes" id="UP000677054">
    <property type="component" value="Unassembled WGS sequence"/>
</dbReference>
<dbReference type="InterPro" id="IPR000266">
    <property type="entry name" value="Ribosomal_uS17"/>
</dbReference>
<proteinExistence type="inferred from homology"/>
<keyword evidence="6" id="KW-1185">Reference proteome</keyword>
<dbReference type="SUPFAM" id="SSF50249">
    <property type="entry name" value="Nucleic acid-binding proteins"/>
    <property type="match status" value="1"/>
</dbReference>
<name>A0A7R9A9I5_9CRUS</name>
<evidence type="ECO:0000256" key="3">
    <source>
        <dbReference type="ARBA" id="ARBA00023274"/>
    </source>
</evidence>
<dbReference type="OrthoDB" id="274752at2759"/>
<evidence type="ECO:0000256" key="2">
    <source>
        <dbReference type="ARBA" id="ARBA00022980"/>
    </source>
</evidence>
<dbReference type="Gene3D" id="2.40.50.140">
    <property type="entry name" value="Nucleic acid-binding proteins"/>
    <property type="match status" value="1"/>
</dbReference>
<dbReference type="AlphaFoldDB" id="A0A7R9A9I5"/>
<dbReference type="GO" id="GO:0003735">
    <property type="term" value="F:structural constituent of ribosome"/>
    <property type="evidence" value="ECO:0007669"/>
    <property type="project" value="InterPro"/>
</dbReference>
<dbReference type="InterPro" id="IPR039193">
    <property type="entry name" value="Ribosomal_uS17m_metazoa"/>
</dbReference>
<evidence type="ECO:0008006" key="7">
    <source>
        <dbReference type="Google" id="ProtNLM"/>
    </source>
</evidence>
<dbReference type="PANTHER" id="PTHR24088:SF0">
    <property type="entry name" value="SMALL RIBOSOMAL SUBUNIT PROTEIN US17M"/>
    <property type="match status" value="1"/>
</dbReference>